<protein>
    <submittedName>
        <fullName evidence="2">Adenylate cyclase class 2</fullName>
    </submittedName>
</protein>
<feature type="domain" description="CYTH" evidence="1">
    <location>
        <begin position="4"/>
        <end position="153"/>
    </location>
</feature>
<dbReference type="Pfam" id="PF01928">
    <property type="entry name" value="CYTH"/>
    <property type="match status" value="1"/>
</dbReference>
<dbReference type="InterPro" id="IPR023577">
    <property type="entry name" value="CYTH_domain"/>
</dbReference>
<proteinExistence type="predicted"/>
<evidence type="ECO:0000313" key="3">
    <source>
        <dbReference type="Proteomes" id="UP000321617"/>
    </source>
</evidence>
<dbReference type="AlphaFoldDB" id="A0A562V589"/>
<comment type="caution">
    <text evidence="2">The sequence shown here is derived from an EMBL/GenBank/DDBJ whole genome shotgun (WGS) entry which is preliminary data.</text>
</comment>
<dbReference type="OrthoDB" id="2988223at2"/>
<evidence type="ECO:0000259" key="1">
    <source>
        <dbReference type="Pfam" id="PF01928"/>
    </source>
</evidence>
<dbReference type="Gene3D" id="2.40.320.10">
    <property type="entry name" value="Hypothetical Protein Pfu-838710-001"/>
    <property type="match status" value="1"/>
</dbReference>
<dbReference type="RefSeq" id="WP_147140532.1">
    <property type="nucleotide sequence ID" value="NZ_BAABIJ010000002.1"/>
</dbReference>
<dbReference type="Proteomes" id="UP000321617">
    <property type="component" value="Unassembled WGS sequence"/>
</dbReference>
<dbReference type="EMBL" id="VLLL01000006">
    <property type="protein sequence ID" value="TWJ12988.1"/>
    <property type="molecule type" value="Genomic_DNA"/>
</dbReference>
<evidence type="ECO:0000313" key="2">
    <source>
        <dbReference type="EMBL" id="TWJ12988.1"/>
    </source>
</evidence>
<dbReference type="InterPro" id="IPR033469">
    <property type="entry name" value="CYTH-like_dom_sf"/>
</dbReference>
<gene>
    <name evidence="2" type="ORF">LX16_3755</name>
</gene>
<sequence length="180" mass="20026">MPVEYEAKVLEVDPEAITDAVRALGGRLVGEARQRRFVYDIVPGDESRWIRLRDDGTRVTLAVKEIAHDGIDGTTETEIVVDDFDTAAALLRRAGHSPKSYQENDRTSFVLDGVRLDLDRWPGIPPYLEIEGSSTREVVETAARLGFTSEVLTSENTVKVYARYGIDLTTVAELRFPSDA</sequence>
<name>A0A562V589_9ACTN</name>
<organism evidence="2 3">
    <name type="scientific">Stackebrandtia albiflava</name>
    <dbReference type="NCBI Taxonomy" id="406432"/>
    <lineage>
        <taxon>Bacteria</taxon>
        <taxon>Bacillati</taxon>
        <taxon>Actinomycetota</taxon>
        <taxon>Actinomycetes</taxon>
        <taxon>Glycomycetales</taxon>
        <taxon>Glycomycetaceae</taxon>
        <taxon>Stackebrandtia</taxon>
    </lineage>
</organism>
<reference evidence="2 3" key="1">
    <citation type="journal article" date="2013" name="Stand. Genomic Sci.">
        <title>Genomic Encyclopedia of Type Strains, Phase I: The one thousand microbial genomes (KMG-I) project.</title>
        <authorList>
            <person name="Kyrpides N.C."/>
            <person name="Woyke T."/>
            <person name="Eisen J.A."/>
            <person name="Garrity G."/>
            <person name="Lilburn T.G."/>
            <person name="Beck B.J."/>
            <person name="Whitman W.B."/>
            <person name="Hugenholtz P."/>
            <person name="Klenk H.P."/>
        </authorList>
    </citation>
    <scope>NUCLEOTIDE SEQUENCE [LARGE SCALE GENOMIC DNA]</scope>
    <source>
        <strain evidence="2 3">DSM 45044</strain>
    </source>
</reference>
<accession>A0A562V589</accession>
<dbReference type="SUPFAM" id="SSF55154">
    <property type="entry name" value="CYTH-like phosphatases"/>
    <property type="match status" value="1"/>
</dbReference>
<keyword evidence="3" id="KW-1185">Reference proteome</keyword>